<feature type="transmembrane region" description="Helical" evidence="1">
    <location>
        <begin position="20"/>
        <end position="41"/>
    </location>
</feature>
<proteinExistence type="predicted"/>
<evidence type="ECO:0000313" key="2">
    <source>
        <dbReference type="EMBL" id="KKW45584.1"/>
    </source>
</evidence>
<dbReference type="AlphaFoldDB" id="A0A0G2BIM9"/>
<reference evidence="2 3" key="1">
    <citation type="journal article" date="2015" name="Nature">
        <title>rRNA introns, odd ribosomes, and small enigmatic genomes across a large radiation of phyla.</title>
        <authorList>
            <person name="Brown C.T."/>
            <person name="Hug L.A."/>
            <person name="Thomas B.C."/>
            <person name="Sharon I."/>
            <person name="Castelle C.J."/>
            <person name="Singh A."/>
            <person name="Wilkins M.J."/>
            <person name="Williams K.H."/>
            <person name="Banfield J.F."/>
        </authorList>
    </citation>
    <scope>NUCLEOTIDE SEQUENCE [LARGE SCALE GENOMIC DNA]</scope>
</reference>
<dbReference type="Proteomes" id="UP000034789">
    <property type="component" value="Unassembled WGS sequence"/>
</dbReference>
<name>A0A0G2BIM9_9BACT</name>
<evidence type="ECO:0000313" key="3">
    <source>
        <dbReference type="Proteomes" id="UP000034789"/>
    </source>
</evidence>
<sequence length="102" mass="11483">MGGEQLLTNFVTYIIDPAILVIFTAGFFLFVWGLVQFIVALNQGGEHEEGKQHMLWGIIGMFVMASVYGIITLLDNTFDLGAFSSTPDMSRWQDINIPYNFK</sequence>
<evidence type="ECO:0000256" key="1">
    <source>
        <dbReference type="SAM" id="Phobius"/>
    </source>
</evidence>
<accession>A0A0G2BIM9</accession>
<keyword evidence="1" id="KW-0472">Membrane</keyword>
<organism evidence="2 3">
    <name type="scientific">Candidatus Kaiserbacteria bacterium GW2011_GWA2_58_9</name>
    <dbReference type="NCBI Taxonomy" id="1618672"/>
    <lineage>
        <taxon>Bacteria</taxon>
        <taxon>Candidatus Kaiseribacteriota</taxon>
    </lineage>
</organism>
<comment type="caution">
    <text evidence="2">The sequence shown here is derived from an EMBL/GenBank/DDBJ whole genome shotgun (WGS) entry which is preliminary data.</text>
</comment>
<keyword evidence="1" id="KW-0812">Transmembrane</keyword>
<gene>
    <name evidence="2" type="ORF">UY98_C0042G0007</name>
</gene>
<keyword evidence="1" id="KW-1133">Transmembrane helix</keyword>
<protein>
    <submittedName>
        <fullName evidence="2">Uncharacterized protein</fullName>
    </submittedName>
</protein>
<feature type="transmembrane region" description="Helical" evidence="1">
    <location>
        <begin position="53"/>
        <end position="74"/>
    </location>
</feature>
<dbReference type="EMBL" id="LCSD01000042">
    <property type="protein sequence ID" value="KKW45584.1"/>
    <property type="molecule type" value="Genomic_DNA"/>
</dbReference>